<dbReference type="InterPro" id="IPR004431">
    <property type="entry name" value="3-IsopropMal_deHydase_ssu"/>
</dbReference>
<keyword evidence="10" id="KW-0100">Branched-chain amino acid biosynthesis</keyword>
<evidence type="ECO:0000256" key="6">
    <source>
        <dbReference type="ARBA" id="ARBA00011998"/>
    </source>
</evidence>
<dbReference type="RefSeq" id="WP_162406591.1">
    <property type="nucleotide sequence ID" value="NZ_CP041090.2"/>
</dbReference>
<dbReference type="PANTHER" id="PTHR43345:SF5">
    <property type="entry name" value="3-ISOPROPYLMALATE DEHYDRATASE SMALL SUBUNIT"/>
    <property type="match status" value="1"/>
</dbReference>
<reference evidence="12 13" key="2">
    <citation type="journal article" date="2020" name="Int. J. Syst. Evol. Microbiol.">
        <title>Description and complete genome sequences of Bradyrhizobium symbiodeficiens sp. nov., a non-symbiotic bacterium associated with legumes native to Canada.</title>
        <authorList>
            <person name="Bromfield E.S.P."/>
            <person name="Cloutier S."/>
            <person name="Nguyen H.D.T."/>
        </authorList>
    </citation>
    <scope>NUCLEOTIDE SEQUENCE [LARGE SCALE GENOMIC DNA]</scope>
    <source>
        <strain evidence="12 13">65S1MB</strain>
    </source>
</reference>
<keyword evidence="8" id="KW-0028">Amino-acid biosynthesis</keyword>
<evidence type="ECO:0000313" key="13">
    <source>
        <dbReference type="Proteomes" id="UP000319298"/>
    </source>
</evidence>
<comment type="function">
    <text evidence="2">Catalyzes the isomerization between 2-isopropylmalate and 3-isopropylmalate, via the formation of 2-isopropylmaleate.</text>
</comment>
<comment type="catalytic activity">
    <reaction evidence="1">
        <text>(2R,3S)-3-isopropylmalate = (2S)-2-isopropylmalate</text>
        <dbReference type="Rhea" id="RHEA:32287"/>
        <dbReference type="ChEBI" id="CHEBI:1178"/>
        <dbReference type="ChEBI" id="CHEBI:35121"/>
        <dbReference type="EC" id="4.2.1.33"/>
    </reaction>
</comment>
<dbReference type="GO" id="GO:0003861">
    <property type="term" value="F:3-isopropylmalate dehydratase activity"/>
    <property type="evidence" value="ECO:0007669"/>
    <property type="project" value="UniProtKB-EC"/>
</dbReference>
<evidence type="ECO:0000256" key="4">
    <source>
        <dbReference type="ARBA" id="ARBA00009845"/>
    </source>
</evidence>
<evidence type="ECO:0000256" key="10">
    <source>
        <dbReference type="ARBA" id="ARBA00023304"/>
    </source>
</evidence>
<evidence type="ECO:0000256" key="3">
    <source>
        <dbReference type="ARBA" id="ARBA00004729"/>
    </source>
</evidence>
<dbReference type="Proteomes" id="UP000319298">
    <property type="component" value="Chromosome"/>
</dbReference>
<sequence>MQPFTRIQGIAAPLLRDNIDTDTIIRVERLFNAVPRADLGLYCMESLRHLPDGSPDPEFFQNDARYHGASILLCGRNFGCGSAREGAVWALAGMGIRCVIAPTVADLFAANCFQNGILAFTLEQTVIESLAAAVSTDPVNRQLVVDLQRFQVGPAGGKPTSFSIPPRRREALLEGFDEIDLTLKHRARIENYGSRDRKLRPWIYATDS</sequence>
<accession>A0ABX5W678</accession>
<organism evidence="12 13">
    <name type="scientific">Bradyrhizobium symbiodeficiens</name>
    <dbReference type="NCBI Taxonomy" id="1404367"/>
    <lineage>
        <taxon>Bacteria</taxon>
        <taxon>Pseudomonadati</taxon>
        <taxon>Pseudomonadota</taxon>
        <taxon>Alphaproteobacteria</taxon>
        <taxon>Hyphomicrobiales</taxon>
        <taxon>Nitrobacteraceae</taxon>
        <taxon>Bradyrhizobium</taxon>
    </lineage>
</organism>
<evidence type="ECO:0000256" key="5">
    <source>
        <dbReference type="ARBA" id="ARBA00011271"/>
    </source>
</evidence>
<protein>
    <recommendedName>
        <fullName evidence="6">3-isopropylmalate dehydratase</fullName>
        <ecNumber evidence="6">4.2.1.33</ecNumber>
    </recommendedName>
</protein>
<evidence type="ECO:0000313" key="12">
    <source>
        <dbReference type="EMBL" id="QDF38789.2"/>
    </source>
</evidence>
<dbReference type="Pfam" id="PF00694">
    <property type="entry name" value="Aconitase_C"/>
    <property type="match status" value="1"/>
</dbReference>
<dbReference type="InterPro" id="IPR000573">
    <property type="entry name" value="AconitaseA/IPMdHydase_ssu_swvl"/>
</dbReference>
<dbReference type="InterPro" id="IPR015928">
    <property type="entry name" value="Aconitase/3IPM_dehydase_swvl"/>
</dbReference>
<keyword evidence="7" id="KW-0432">Leucine biosynthesis</keyword>
<comment type="subunit">
    <text evidence="5">Heterodimer of LeuC and LeuD.</text>
</comment>
<gene>
    <name evidence="12" type="primary">leuD</name>
    <name evidence="12" type="ORF">FJN17_15160</name>
</gene>
<dbReference type="Gene3D" id="3.20.19.10">
    <property type="entry name" value="Aconitase, domain 4"/>
    <property type="match status" value="1"/>
</dbReference>
<dbReference type="SUPFAM" id="SSF52016">
    <property type="entry name" value="LeuD/IlvD-like"/>
    <property type="match status" value="1"/>
</dbReference>
<dbReference type="NCBIfam" id="TIGR00171">
    <property type="entry name" value="leuD"/>
    <property type="match status" value="1"/>
</dbReference>
<evidence type="ECO:0000256" key="9">
    <source>
        <dbReference type="ARBA" id="ARBA00023239"/>
    </source>
</evidence>
<feature type="domain" description="Aconitase A/isopropylmalate dehydratase small subunit swivel" evidence="11">
    <location>
        <begin position="1"/>
        <end position="124"/>
    </location>
</feature>
<evidence type="ECO:0000256" key="1">
    <source>
        <dbReference type="ARBA" id="ARBA00000491"/>
    </source>
</evidence>
<keyword evidence="9 12" id="KW-0456">Lyase</keyword>
<reference evidence="13" key="1">
    <citation type="submission" date="2019-06" db="EMBL/GenBank/DDBJ databases">
        <title>Whole-Genome Sequence of Bradyrhizobium sp. 3 Strain 65S1MB.</title>
        <authorList>
            <person name="Bromfield E.S.P."/>
            <person name="Cloutier S."/>
            <person name="Nguyen H.D.T."/>
        </authorList>
    </citation>
    <scope>NUCLEOTIDE SEQUENCE [LARGE SCALE GENOMIC DNA]</scope>
    <source>
        <strain evidence="13">65S1MB</strain>
    </source>
</reference>
<dbReference type="PANTHER" id="PTHR43345">
    <property type="entry name" value="3-ISOPROPYLMALATE DEHYDRATASE SMALL SUBUNIT 2-RELATED-RELATED"/>
    <property type="match status" value="1"/>
</dbReference>
<dbReference type="InterPro" id="IPR050075">
    <property type="entry name" value="LeuD"/>
</dbReference>
<evidence type="ECO:0000259" key="11">
    <source>
        <dbReference type="Pfam" id="PF00694"/>
    </source>
</evidence>
<keyword evidence="13" id="KW-1185">Reference proteome</keyword>
<evidence type="ECO:0000256" key="7">
    <source>
        <dbReference type="ARBA" id="ARBA00022430"/>
    </source>
</evidence>
<dbReference type="EC" id="4.2.1.33" evidence="6"/>
<dbReference type="NCBIfam" id="NF002458">
    <property type="entry name" value="PRK01641.1"/>
    <property type="match status" value="1"/>
</dbReference>
<evidence type="ECO:0000256" key="2">
    <source>
        <dbReference type="ARBA" id="ARBA00002695"/>
    </source>
</evidence>
<dbReference type="EMBL" id="CP041090">
    <property type="protein sequence ID" value="QDF38789.2"/>
    <property type="molecule type" value="Genomic_DNA"/>
</dbReference>
<comment type="pathway">
    <text evidence="3">Amino-acid biosynthesis; L-leucine biosynthesis; L-leucine from 3-methyl-2-oxobutanoate: step 2/4.</text>
</comment>
<name>A0ABX5W678_9BRAD</name>
<comment type="similarity">
    <text evidence="4">Belongs to the LeuD family. LeuD type 1 subfamily.</text>
</comment>
<proteinExistence type="inferred from homology"/>
<evidence type="ECO:0000256" key="8">
    <source>
        <dbReference type="ARBA" id="ARBA00022605"/>
    </source>
</evidence>